<dbReference type="PIRSF" id="PIRSF006305">
    <property type="entry name" value="Maf"/>
    <property type="match status" value="1"/>
</dbReference>
<evidence type="ECO:0000256" key="1">
    <source>
        <dbReference type="ARBA" id="ARBA00001968"/>
    </source>
</evidence>
<dbReference type="OMA" id="RDQRMHK"/>
<dbReference type="STRING" id="1220162.K1WTM1"/>
<dbReference type="eggNOG" id="KOG1509">
    <property type="taxonomic scope" value="Eukaryota"/>
</dbReference>
<organism evidence="3 4">
    <name type="scientific">Trichosporon asahii var. asahii (strain CBS 8904)</name>
    <name type="common">Yeast</name>
    <dbReference type="NCBI Taxonomy" id="1220162"/>
    <lineage>
        <taxon>Eukaryota</taxon>
        <taxon>Fungi</taxon>
        <taxon>Dikarya</taxon>
        <taxon>Basidiomycota</taxon>
        <taxon>Agaricomycotina</taxon>
        <taxon>Tremellomycetes</taxon>
        <taxon>Trichosporonales</taxon>
        <taxon>Trichosporonaceae</taxon>
        <taxon>Trichosporon</taxon>
    </lineage>
</organism>
<comment type="cofactor">
    <cofactor evidence="1">
        <name>a divalent metal cation</name>
        <dbReference type="ChEBI" id="CHEBI:60240"/>
    </cofactor>
</comment>
<evidence type="ECO:0000313" key="4">
    <source>
        <dbReference type="Proteomes" id="UP000006757"/>
    </source>
</evidence>
<dbReference type="Gene3D" id="3.90.950.10">
    <property type="match status" value="1"/>
</dbReference>
<dbReference type="FunCoup" id="K1WTM1">
    <property type="interactions" value="42"/>
</dbReference>
<dbReference type="AlphaFoldDB" id="K1WTM1"/>
<dbReference type="InterPro" id="IPR003697">
    <property type="entry name" value="Maf-like"/>
</dbReference>
<comment type="caution">
    <text evidence="3">The sequence shown here is derived from an EMBL/GenBank/DDBJ whole genome shotgun (WGS) entry which is preliminary data.</text>
</comment>
<keyword evidence="2" id="KW-0378">Hydrolase</keyword>
<evidence type="ECO:0000256" key="2">
    <source>
        <dbReference type="ARBA" id="ARBA00022801"/>
    </source>
</evidence>
<gene>
    <name evidence="3" type="ORF">A1Q2_01448</name>
</gene>
<sequence length="245" mass="26823">MSAKRPSPVLPNAMPWPIFEKLRDKRVVLASGSPRRKDILENVGFRPEIIPSTFAEDLPKGSFDKLSDYPIATAGEKVYILAGFSELTSGDGGLRAPDSRERCGPRRHPDTVVIFPPEKDTAEGGKYHGEHSEILEKPINKEEQLRALDLMAGRECEVVTAVCVGESFYPHSQLTSVYPTVESPGFKLQSISVSTIVHFFDYPKNVIQAYIDNGEGIDRAGGFAIQGLGGLLIEKIDGSYDNCVG</sequence>
<keyword evidence="4" id="KW-1185">Reference proteome</keyword>
<dbReference type="EMBL" id="AMBO01000229">
    <property type="protein sequence ID" value="EKD04229.1"/>
    <property type="molecule type" value="Genomic_DNA"/>
</dbReference>
<reference evidence="3 4" key="1">
    <citation type="journal article" date="2012" name="Eukaryot. Cell">
        <title>Genome sequence of the Trichosporon asahii environmental strain CBS 8904.</title>
        <authorList>
            <person name="Yang R.Y."/>
            <person name="Li H.T."/>
            <person name="Zhu H."/>
            <person name="Zhou G.P."/>
            <person name="Wang M."/>
            <person name="Wang L."/>
        </authorList>
    </citation>
    <scope>NUCLEOTIDE SEQUENCE [LARGE SCALE GENOMIC DNA]</scope>
    <source>
        <strain evidence="3 4">CBS 8904</strain>
    </source>
</reference>
<evidence type="ECO:0000313" key="3">
    <source>
        <dbReference type="EMBL" id="EKD04229.1"/>
    </source>
</evidence>
<dbReference type="InParanoid" id="K1WTM1"/>
<dbReference type="PANTHER" id="PTHR43213">
    <property type="entry name" value="BIFUNCTIONAL DTTP/UTP PYROPHOSPHATASE/METHYLTRANSFERASE PROTEIN-RELATED"/>
    <property type="match status" value="1"/>
</dbReference>
<dbReference type="PANTHER" id="PTHR43213:SF5">
    <property type="entry name" value="BIFUNCTIONAL DTTP_UTP PYROPHOSPHATASE_METHYLTRANSFERASE PROTEIN-RELATED"/>
    <property type="match status" value="1"/>
</dbReference>
<dbReference type="Pfam" id="PF02545">
    <property type="entry name" value="Maf"/>
    <property type="match status" value="1"/>
</dbReference>
<dbReference type="GO" id="GO:0047429">
    <property type="term" value="F:nucleoside triphosphate diphosphatase activity"/>
    <property type="evidence" value="ECO:0007669"/>
    <property type="project" value="InterPro"/>
</dbReference>
<dbReference type="Proteomes" id="UP000006757">
    <property type="component" value="Unassembled WGS sequence"/>
</dbReference>
<dbReference type="SUPFAM" id="SSF52972">
    <property type="entry name" value="ITPase-like"/>
    <property type="match status" value="1"/>
</dbReference>
<proteinExistence type="predicted"/>
<dbReference type="OrthoDB" id="10267058at2759"/>
<accession>K1WTM1</accession>
<evidence type="ECO:0008006" key="5">
    <source>
        <dbReference type="Google" id="ProtNLM"/>
    </source>
</evidence>
<protein>
    <recommendedName>
        <fullName evidence="5">Maf-like protein</fullName>
    </recommendedName>
</protein>
<dbReference type="InterPro" id="IPR029001">
    <property type="entry name" value="ITPase-like_fam"/>
</dbReference>
<name>K1WTM1_TRIAC</name>
<dbReference type="HOGENOM" id="CLU_040416_0_2_1"/>